<comment type="caution">
    <text evidence="1">The sequence shown here is derived from an EMBL/GenBank/DDBJ whole genome shotgun (WGS) entry which is preliminary data.</text>
</comment>
<evidence type="ECO:0000313" key="1">
    <source>
        <dbReference type="EMBL" id="KAF9521054.1"/>
    </source>
</evidence>
<proteinExistence type="predicted"/>
<keyword evidence="2" id="KW-1185">Reference proteome</keyword>
<gene>
    <name evidence="1" type="ORF">BS47DRAFT_7651</name>
</gene>
<protein>
    <submittedName>
        <fullName evidence="1">Uncharacterized protein</fullName>
    </submittedName>
</protein>
<organism evidence="1 2">
    <name type="scientific">Hydnum rufescens UP504</name>
    <dbReference type="NCBI Taxonomy" id="1448309"/>
    <lineage>
        <taxon>Eukaryota</taxon>
        <taxon>Fungi</taxon>
        <taxon>Dikarya</taxon>
        <taxon>Basidiomycota</taxon>
        <taxon>Agaricomycotina</taxon>
        <taxon>Agaricomycetes</taxon>
        <taxon>Cantharellales</taxon>
        <taxon>Hydnaceae</taxon>
        <taxon>Hydnum</taxon>
    </lineage>
</organism>
<sequence>MARVSPLFGRVYSLRPLDCYTVFHIVIWATAWIPQVAPTSELLVKDERTLCYSIEWVHWSLDSVGFACHFLSVDGLWHPNIRR</sequence>
<accession>A0A9P6BBQ2</accession>
<reference evidence="1" key="1">
    <citation type="journal article" date="2020" name="Nat. Commun.">
        <title>Large-scale genome sequencing of mycorrhizal fungi provides insights into the early evolution of symbiotic traits.</title>
        <authorList>
            <person name="Miyauchi S."/>
            <person name="Kiss E."/>
            <person name="Kuo A."/>
            <person name="Drula E."/>
            <person name="Kohler A."/>
            <person name="Sanchez-Garcia M."/>
            <person name="Morin E."/>
            <person name="Andreopoulos B."/>
            <person name="Barry K.W."/>
            <person name="Bonito G."/>
            <person name="Buee M."/>
            <person name="Carver A."/>
            <person name="Chen C."/>
            <person name="Cichocki N."/>
            <person name="Clum A."/>
            <person name="Culley D."/>
            <person name="Crous P.W."/>
            <person name="Fauchery L."/>
            <person name="Girlanda M."/>
            <person name="Hayes R.D."/>
            <person name="Keri Z."/>
            <person name="LaButti K."/>
            <person name="Lipzen A."/>
            <person name="Lombard V."/>
            <person name="Magnuson J."/>
            <person name="Maillard F."/>
            <person name="Murat C."/>
            <person name="Nolan M."/>
            <person name="Ohm R.A."/>
            <person name="Pangilinan J."/>
            <person name="Pereira M.F."/>
            <person name="Perotto S."/>
            <person name="Peter M."/>
            <person name="Pfister S."/>
            <person name="Riley R."/>
            <person name="Sitrit Y."/>
            <person name="Stielow J.B."/>
            <person name="Szollosi G."/>
            <person name="Zifcakova L."/>
            <person name="Stursova M."/>
            <person name="Spatafora J.W."/>
            <person name="Tedersoo L."/>
            <person name="Vaario L.M."/>
            <person name="Yamada A."/>
            <person name="Yan M."/>
            <person name="Wang P."/>
            <person name="Xu J."/>
            <person name="Bruns T."/>
            <person name="Baldrian P."/>
            <person name="Vilgalys R."/>
            <person name="Dunand C."/>
            <person name="Henrissat B."/>
            <person name="Grigoriev I.V."/>
            <person name="Hibbett D."/>
            <person name="Nagy L.G."/>
            <person name="Martin F.M."/>
        </authorList>
    </citation>
    <scope>NUCLEOTIDE SEQUENCE</scope>
    <source>
        <strain evidence="1">UP504</strain>
    </source>
</reference>
<evidence type="ECO:0000313" key="2">
    <source>
        <dbReference type="Proteomes" id="UP000886523"/>
    </source>
</evidence>
<dbReference type="Proteomes" id="UP000886523">
    <property type="component" value="Unassembled WGS sequence"/>
</dbReference>
<name>A0A9P6BBQ2_9AGAM</name>
<dbReference type="AlphaFoldDB" id="A0A9P6BBQ2"/>
<dbReference type="EMBL" id="MU128909">
    <property type="protein sequence ID" value="KAF9521054.1"/>
    <property type="molecule type" value="Genomic_DNA"/>
</dbReference>